<accession>A0A2I1HU44</accession>
<keyword evidence="3" id="KW-1185">Reference proteome</keyword>
<feature type="coiled-coil region" evidence="1">
    <location>
        <begin position="95"/>
        <end position="153"/>
    </location>
</feature>
<proteinExistence type="predicted"/>
<protein>
    <submittedName>
        <fullName evidence="2">Uncharacterized protein</fullName>
    </submittedName>
</protein>
<comment type="caution">
    <text evidence="2">The sequence shown here is derived from an EMBL/GenBank/DDBJ whole genome shotgun (WGS) entry which is preliminary data.</text>
</comment>
<dbReference type="VEuPathDB" id="FungiDB:RhiirA1_477911"/>
<name>A0A2I1HU44_9GLOM</name>
<keyword evidence="1" id="KW-0175">Coiled coil</keyword>
<evidence type="ECO:0000256" key="1">
    <source>
        <dbReference type="SAM" id="Coils"/>
    </source>
</evidence>
<dbReference type="EMBL" id="LLXI01007045">
    <property type="protein sequence ID" value="PKY62401.1"/>
    <property type="molecule type" value="Genomic_DNA"/>
</dbReference>
<dbReference type="Proteomes" id="UP000234323">
    <property type="component" value="Unassembled WGS sequence"/>
</dbReference>
<reference evidence="2 3" key="1">
    <citation type="submission" date="2015-10" db="EMBL/GenBank/DDBJ databases">
        <title>Genome analyses suggest a sexual origin of heterokaryosis in a supposedly ancient asexual fungus.</title>
        <authorList>
            <person name="Ropars J."/>
            <person name="Sedzielewska K."/>
            <person name="Noel J."/>
            <person name="Charron P."/>
            <person name="Farinelli L."/>
            <person name="Marton T."/>
            <person name="Kruger M."/>
            <person name="Pelin A."/>
            <person name="Brachmann A."/>
            <person name="Corradi N."/>
        </authorList>
    </citation>
    <scope>NUCLEOTIDE SEQUENCE [LARGE SCALE GENOMIC DNA]</scope>
    <source>
        <strain evidence="2 3">A4</strain>
    </source>
</reference>
<sequence>MESAYTFLEYRYRFLKESKESFKTGNKVPGVTKRRTSYNLMEESFLETIRQEVMCTKIKTKDIISRCASISYEVYKEETKRLSKEKLQNWLWEAQQRDKKQSRELIKKVKEAERKKQIILEKNERIRKVSQEVETMRSELKKVKLSAKNFNKRKGVNRKKSVTEIQVDQLPIDKIDTSLYQVTPIEILVYDIPA</sequence>
<organism evidence="2 3">
    <name type="scientific">Rhizophagus irregularis</name>
    <dbReference type="NCBI Taxonomy" id="588596"/>
    <lineage>
        <taxon>Eukaryota</taxon>
        <taxon>Fungi</taxon>
        <taxon>Fungi incertae sedis</taxon>
        <taxon>Mucoromycota</taxon>
        <taxon>Glomeromycotina</taxon>
        <taxon>Glomeromycetes</taxon>
        <taxon>Glomerales</taxon>
        <taxon>Glomeraceae</taxon>
        <taxon>Rhizophagus</taxon>
    </lineage>
</organism>
<evidence type="ECO:0000313" key="2">
    <source>
        <dbReference type="EMBL" id="PKY62401.1"/>
    </source>
</evidence>
<dbReference type="VEuPathDB" id="FungiDB:RhiirFUN_005936"/>
<dbReference type="OrthoDB" id="10456121at2759"/>
<dbReference type="AlphaFoldDB" id="A0A2I1HU44"/>
<dbReference type="VEuPathDB" id="FungiDB:FUN_015835"/>
<evidence type="ECO:0000313" key="3">
    <source>
        <dbReference type="Proteomes" id="UP000234323"/>
    </source>
</evidence>
<gene>
    <name evidence="2" type="ORF">RhiirA4_526882</name>
</gene>